<feature type="region of interest" description="Disordered" evidence="1">
    <location>
        <begin position="82"/>
        <end position="103"/>
    </location>
</feature>
<feature type="chain" id="PRO_5003981542" evidence="2">
    <location>
        <begin position="23"/>
        <end position="103"/>
    </location>
</feature>
<name>L7MAE2_RHIPC</name>
<sequence length="103" mass="11252">MRNHLAVFFAFFSVAVIMITDGHRPHRPGPAGGLAADCSTYNCTLYKNRTQDGCPDHCRCSGLVFTNEFPKKGFCAKYNGGFRYPNANSTSEASRGRGSSTVH</sequence>
<dbReference type="EMBL" id="GACK01004182">
    <property type="protein sequence ID" value="JAA60852.1"/>
    <property type="molecule type" value="mRNA"/>
</dbReference>
<evidence type="ECO:0000313" key="3">
    <source>
        <dbReference type="EMBL" id="JAA60852.1"/>
    </source>
</evidence>
<keyword evidence="2" id="KW-0732">Signal</keyword>
<dbReference type="AlphaFoldDB" id="L7MAE2"/>
<evidence type="ECO:0000256" key="1">
    <source>
        <dbReference type="SAM" id="MobiDB-lite"/>
    </source>
</evidence>
<evidence type="ECO:0000256" key="2">
    <source>
        <dbReference type="SAM" id="SignalP"/>
    </source>
</evidence>
<accession>L7MAE2</accession>
<organism evidence="3">
    <name type="scientific">Rhipicephalus pulchellus</name>
    <name type="common">Yellow backed tick</name>
    <name type="synonym">Dermacentor pulchellus</name>
    <dbReference type="NCBI Taxonomy" id="72859"/>
    <lineage>
        <taxon>Eukaryota</taxon>
        <taxon>Metazoa</taxon>
        <taxon>Ecdysozoa</taxon>
        <taxon>Arthropoda</taxon>
        <taxon>Chelicerata</taxon>
        <taxon>Arachnida</taxon>
        <taxon>Acari</taxon>
        <taxon>Parasitiformes</taxon>
        <taxon>Ixodida</taxon>
        <taxon>Ixodoidea</taxon>
        <taxon>Ixodidae</taxon>
        <taxon>Rhipicephalinae</taxon>
        <taxon>Rhipicephalus</taxon>
        <taxon>Rhipicephalus</taxon>
    </lineage>
</organism>
<reference evidence="3" key="1">
    <citation type="submission" date="2012-11" db="EMBL/GenBank/DDBJ databases">
        <authorList>
            <person name="Lucero-Rivera Y.E."/>
            <person name="Tovar-Ramirez D."/>
        </authorList>
    </citation>
    <scope>NUCLEOTIDE SEQUENCE</scope>
    <source>
        <tissue evidence="3">Salivary gland</tissue>
    </source>
</reference>
<feature type="compositionally biased region" description="Polar residues" evidence="1">
    <location>
        <begin position="86"/>
        <end position="103"/>
    </location>
</feature>
<protein>
    <submittedName>
        <fullName evidence="3">Putative evasin</fullName>
    </submittedName>
</protein>
<reference evidence="3" key="2">
    <citation type="journal article" date="2015" name="J. Proteomics">
        <title>Sexual differences in the sialomes of the zebra tick, Rhipicephalus pulchellus.</title>
        <authorList>
            <person name="Tan A.W."/>
            <person name="Francischetti I.M."/>
            <person name="Slovak M."/>
            <person name="Kini R.M."/>
            <person name="Ribeiro J.M."/>
        </authorList>
    </citation>
    <scope>NUCLEOTIDE SEQUENCE</scope>
    <source>
        <tissue evidence="3">Salivary gland</tissue>
    </source>
</reference>
<proteinExistence type="evidence at transcript level"/>
<feature type="signal peptide" evidence="2">
    <location>
        <begin position="1"/>
        <end position="22"/>
    </location>
</feature>